<gene>
    <name evidence="16" type="ORF">D779_2088</name>
</gene>
<dbReference type="Proteomes" id="UP000019460">
    <property type="component" value="Unassembled WGS sequence"/>
</dbReference>
<dbReference type="PANTHER" id="PTHR30333">
    <property type="entry name" value="CYTOCHROME C-TYPE PROTEIN"/>
    <property type="match status" value="1"/>
</dbReference>
<accession>W9VFS8</accession>
<reference evidence="16 17" key="1">
    <citation type="submission" date="2012-11" db="EMBL/GenBank/DDBJ databases">
        <title>Genome assembly of Thiorhodococcus sp. AK35.</title>
        <authorList>
            <person name="Nupur N."/>
            <person name="Khatri I."/>
            <person name="Subramanian S."/>
            <person name="Pinnaka A."/>
        </authorList>
    </citation>
    <scope>NUCLEOTIDE SEQUENCE [LARGE SCALE GENOMIC DNA]</scope>
    <source>
        <strain evidence="16 17">AK35</strain>
    </source>
</reference>
<dbReference type="PIRSF" id="PIRSF000013">
    <property type="entry name" value="4_hem_cytochrm_NapC"/>
    <property type="match status" value="1"/>
</dbReference>
<dbReference type="InterPro" id="IPR005126">
    <property type="entry name" value="NapC/NirT_cyt_c_N"/>
</dbReference>
<dbReference type="GO" id="GO:0019333">
    <property type="term" value="P:denitrification pathway"/>
    <property type="evidence" value="ECO:0007669"/>
    <property type="project" value="InterPro"/>
</dbReference>
<dbReference type="STRING" id="1249627.D779_2088"/>
<dbReference type="eggNOG" id="COG3005">
    <property type="taxonomic scope" value="Bacteria"/>
</dbReference>
<dbReference type="EMBL" id="AONC01000035">
    <property type="protein sequence ID" value="EXJ14882.1"/>
    <property type="molecule type" value="Genomic_DNA"/>
</dbReference>
<evidence type="ECO:0000256" key="12">
    <source>
        <dbReference type="PIRNR" id="PIRNR000013"/>
    </source>
</evidence>
<feature type="domain" description="NapC/NirT cytochrome c N-terminal" evidence="15">
    <location>
        <begin position="10"/>
        <end position="175"/>
    </location>
</feature>
<feature type="binding site" description="axial binding residue" evidence="14">
    <location>
        <position position="166"/>
    </location>
    <ligand>
        <name>heme</name>
        <dbReference type="ChEBI" id="CHEBI:30413"/>
        <label>4</label>
    </ligand>
    <ligandPart>
        <name>Fe</name>
        <dbReference type="ChEBI" id="CHEBI:18248"/>
    </ligandPart>
</feature>
<proteinExistence type="inferred from homology"/>
<dbReference type="SUPFAM" id="SSF48695">
    <property type="entry name" value="Multiheme cytochromes"/>
    <property type="match status" value="1"/>
</dbReference>
<dbReference type="FunFam" id="1.10.3820.10:FF:000001">
    <property type="entry name" value="Cytochrome c-type protein"/>
    <property type="match status" value="1"/>
</dbReference>
<evidence type="ECO:0000259" key="15">
    <source>
        <dbReference type="Pfam" id="PF03264"/>
    </source>
</evidence>
<feature type="binding site" description="axial binding residue" evidence="14">
    <location>
        <position position="134"/>
    </location>
    <ligand>
        <name>heme</name>
        <dbReference type="ChEBI" id="CHEBI:30413"/>
        <label>3</label>
    </ligand>
    <ligandPart>
        <name>Fe</name>
        <dbReference type="ChEBI" id="CHEBI:18248"/>
    </ligandPart>
</feature>
<keyword evidence="11" id="KW-0472">Membrane</keyword>
<evidence type="ECO:0000256" key="5">
    <source>
        <dbReference type="ARBA" id="ARBA00022617"/>
    </source>
</evidence>
<feature type="binding site" description="covalent" evidence="13">
    <location>
        <position position="73"/>
    </location>
    <ligand>
        <name>heme</name>
        <dbReference type="ChEBI" id="CHEBI:30413"/>
        <label>2</label>
    </ligand>
</feature>
<evidence type="ECO:0000256" key="7">
    <source>
        <dbReference type="ARBA" id="ARBA00022723"/>
    </source>
</evidence>
<dbReference type="InterPro" id="IPR024717">
    <property type="entry name" value="NapC/NirT/NrfH"/>
</dbReference>
<dbReference type="InterPro" id="IPR038266">
    <property type="entry name" value="NapC/NirT_cytc_sf"/>
</dbReference>
<organism evidence="16 17">
    <name type="scientific">Imhoffiella purpurea</name>
    <dbReference type="NCBI Taxonomy" id="1249627"/>
    <lineage>
        <taxon>Bacteria</taxon>
        <taxon>Pseudomonadati</taxon>
        <taxon>Pseudomonadota</taxon>
        <taxon>Gammaproteobacteria</taxon>
        <taxon>Chromatiales</taxon>
        <taxon>Chromatiaceae</taxon>
        <taxon>Imhoffiella</taxon>
    </lineage>
</organism>
<keyword evidence="10 12" id="KW-0408">Iron</keyword>
<dbReference type="GO" id="GO:0005886">
    <property type="term" value="C:plasma membrane"/>
    <property type="evidence" value="ECO:0007669"/>
    <property type="project" value="UniProtKB-SubCell"/>
</dbReference>
<evidence type="ECO:0000313" key="16">
    <source>
        <dbReference type="EMBL" id="EXJ14882.1"/>
    </source>
</evidence>
<dbReference type="GO" id="GO:0009055">
    <property type="term" value="F:electron transfer activity"/>
    <property type="evidence" value="ECO:0007669"/>
    <property type="project" value="TreeGrafter"/>
</dbReference>
<feature type="binding site" description="axial binding residue" evidence="14">
    <location>
        <position position="74"/>
    </location>
    <ligand>
        <name>heme</name>
        <dbReference type="ChEBI" id="CHEBI:30413"/>
        <label>2</label>
    </ligand>
    <ligandPart>
        <name>Fe</name>
        <dbReference type="ChEBI" id="CHEBI:18248"/>
    </ligandPart>
</feature>
<dbReference type="InterPro" id="IPR051174">
    <property type="entry name" value="Cytochrome_c-type_ET"/>
</dbReference>
<keyword evidence="4" id="KW-1003">Cell membrane</keyword>
<dbReference type="AlphaFoldDB" id="W9VFS8"/>
<evidence type="ECO:0000256" key="4">
    <source>
        <dbReference type="ARBA" id="ARBA00022475"/>
    </source>
</evidence>
<keyword evidence="9" id="KW-1133">Transmembrane helix</keyword>
<evidence type="ECO:0000256" key="3">
    <source>
        <dbReference type="ARBA" id="ARBA00022448"/>
    </source>
</evidence>
<evidence type="ECO:0000256" key="9">
    <source>
        <dbReference type="ARBA" id="ARBA00022989"/>
    </source>
</evidence>
<dbReference type="OrthoDB" id="9782159at2"/>
<comment type="caution">
    <text evidence="16">The sequence shown here is derived from an EMBL/GenBank/DDBJ whole genome shotgun (WGS) entry which is preliminary data.</text>
</comment>
<comment type="subcellular location">
    <subcellularLocation>
        <location evidence="1">Cell membrane</location>
        <topology evidence="1">Single-pass membrane protein</topology>
    </subcellularLocation>
</comment>
<feature type="binding site" description="covalent" evidence="13">
    <location>
        <position position="165"/>
    </location>
    <ligand>
        <name>heme</name>
        <dbReference type="ChEBI" id="CHEBI:30413"/>
        <label>4</label>
    </ligand>
</feature>
<feature type="binding site" description="axial binding residue" evidence="14">
    <location>
        <position position="171"/>
    </location>
    <ligand>
        <name>heme</name>
        <dbReference type="ChEBI" id="CHEBI:30413"/>
        <label>2</label>
    </ligand>
    <ligandPart>
        <name>Fe</name>
        <dbReference type="ChEBI" id="CHEBI:18248"/>
    </ligandPart>
</feature>
<evidence type="ECO:0000256" key="1">
    <source>
        <dbReference type="ARBA" id="ARBA00004162"/>
    </source>
</evidence>
<comment type="cofactor">
    <cofactor evidence="13">
        <name>heme</name>
        <dbReference type="ChEBI" id="CHEBI:30413"/>
    </cofactor>
    <text evidence="13">Binds 4 heme groups per subunit.</text>
</comment>
<feature type="binding site" description="covalent" evidence="13">
    <location>
        <position position="70"/>
    </location>
    <ligand>
        <name>heme</name>
        <dbReference type="ChEBI" id="CHEBI:30413"/>
        <label>2</label>
    </ligand>
</feature>
<evidence type="ECO:0000256" key="8">
    <source>
        <dbReference type="ARBA" id="ARBA00022982"/>
    </source>
</evidence>
<keyword evidence="6" id="KW-0812">Transmembrane</keyword>
<sequence length="188" mass="21051">MSKTSSRRISMITAGYLFAAGILFVWGIDFAIKSTNTLEFCTSCHTMSTNFEEYKKSLHYKNASGVQATCADCHVPKPLGPKLATKIIAAKDVYHEVVGTIDTPEKFEARRWHLANMVWDRMRASDSRECRSCHDFANMDLSEQGRSARSRHAAAQDKGQTCIDCHRGIVHYEPDPPEETDPETPGAH</sequence>
<dbReference type="Pfam" id="PF03264">
    <property type="entry name" value="Cytochrom_NNT"/>
    <property type="match status" value="1"/>
</dbReference>
<dbReference type="GO" id="GO:0009061">
    <property type="term" value="P:anaerobic respiration"/>
    <property type="evidence" value="ECO:0007669"/>
    <property type="project" value="TreeGrafter"/>
</dbReference>
<keyword evidence="3 12" id="KW-0813">Transport</keyword>
<evidence type="ECO:0000256" key="6">
    <source>
        <dbReference type="ARBA" id="ARBA00022692"/>
    </source>
</evidence>
<feature type="binding site" description="covalent" evidence="13">
    <location>
        <position position="162"/>
    </location>
    <ligand>
        <name>heme</name>
        <dbReference type="ChEBI" id="CHEBI:30413"/>
        <label>4</label>
    </ligand>
</feature>
<comment type="similarity">
    <text evidence="2">Belongs to the NapC/NirT/NrfH family.</text>
</comment>
<evidence type="ECO:0000256" key="13">
    <source>
        <dbReference type="PIRSR" id="PIRSR000013-1"/>
    </source>
</evidence>
<feature type="binding site" evidence="13">
    <location>
        <position position="92"/>
    </location>
    <ligand>
        <name>a menaquinol</name>
        <dbReference type="ChEBI" id="CHEBI:18151"/>
    </ligand>
</feature>
<evidence type="ECO:0000313" key="17">
    <source>
        <dbReference type="Proteomes" id="UP000019460"/>
    </source>
</evidence>
<name>W9VFS8_9GAMM</name>
<feature type="binding site" description="axial binding residue" evidence="14">
    <location>
        <position position="47"/>
    </location>
    <ligand>
        <name>heme</name>
        <dbReference type="ChEBI" id="CHEBI:30413"/>
        <label>1</label>
    </ligand>
    <ligandPart>
        <name>Fe</name>
        <dbReference type="ChEBI" id="CHEBI:18248"/>
    </ligandPart>
</feature>
<comment type="PTM">
    <text evidence="12">Binds 4 heme groups per subunit.</text>
</comment>
<feature type="binding site" description="covalent" evidence="13">
    <location>
        <position position="133"/>
    </location>
    <ligand>
        <name>heme</name>
        <dbReference type="ChEBI" id="CHEBI:30413"/>
        <label>3</label>
    </ligand>
</feature>
<evidence type="ECO:0000256" key="2">
    <source>
        <dbReference type="ARBA" id="ARBA00007395"/>
    </source>
</evidence>
<protein>
    <recommendedName>
        <fullName evidence="12">Cytochrome c-type protein</fullName>
    </recommendedName>
</protein>
<feature type="binding site" description="covalent" evidence="13">
    <location>
        <position position="41"/>
    </location>
    <ligand>
        <name>heme</name>
        <dbReference type="ChEBI" id="CHEBI:30413"/>
        <label>1</label>
    </ligand>
</feature>
<evidence type="ECO:0000256" key="10">
    <source>
        <dbReference type="ARBA" id="ARBA00023004"/>
    </source>
</evidence>
<dbReference type="InterPro" id="IPR036280">
    <property type="entry name" value="Multihaem_cyt_sf"/>
</dbReference>
<dbReference type="PANTHER" id="PTHR30333:SF3">
    <property type="entry name" value="CYTOCHROME C-TYPE PROTEIN TORY"/>
    <property type="match status" value="1"/>
</dbReference>
<keyword evidence="5 12" id="KW-0349">Heme</keyword>
<evidence type="ECO:0000256" key="14">
    <source>
        <dbReference type="PIRSR" id="PIRSR000013-2"/>
    </source>
</evidence>
<feature type="binding site" description="covalent" evidence="13">
    <location>
        <position position="44"/>
    </location>
    <ligand>
        <name>heme</name>
        <dbReference type="ChEBI" id="CHEBI:30413"/>
        <label>1</label>
    </ligand>
</feature>
<keyword evidence="7 12" id="KW-0479">Metal-binding</keyword>
<feature type="binding site" description="covalent" evidence="13">
    <location>
        <position position="130"/>
    </location>
    <ligand>
        <name>heme</name>
        <dbReference type="ChEBI" id="CHEBI:30413"/>
        <label>3</label>
    </ligand>
</feature>
<keyword evidence="8 12" id="KW-0249">Electron transport</keyword>
<feature type="binding site" description="axial binding residue" evidence="14">
    <location>
        <position position="92"/>
    </location>
    <ligand>
        <name>heme</name>
        <dbReference type="ChEBI" id="CHEBI:30413"/>
        <label>1</label>
    </ligand>
    <ligandPart>
        <name>Fe</name>
        <dbReference type="ChEBI" id="CHEBI:18248"/>
    </ligandPart>
</feature>
<dbReference type="Gene3D" id="1.10.3820.10">
    <property type="entry name" value="Di-heme elbow motif domain"/>
    <property type="match status" value="1"/>
</dbReference>
<dbReference type="GO" id="GO:0046872">
    <property type="term" value="F:metal ion binding"/>
    <property type="evidence" value="ECO:0007669"/>
    <property type="project" value="UniProtKB-KW"/>
</dbReference>
<dbReference type="RefSeq" id="WP_043754091.1">
    <property type="nucleotide sequence ID" value="NZ_AONC01000035.1"/>
</dbReference>
<dbReference type="GO" id="GO:0020037">
    <property type="term" value="F:heme binding"/>
    <property type="evidence" value="ECO:0007669"/>
    <property type="project" value="InterPro"/>
</dbReference>
<keyword evidence="17" id="KW-1185">Reference proteome</keyword>
<evidence type="ECO:0000256" key="11">
    <source>
        <dbReference type="ARBA" id="ARBA00023136"/>
    </source>
</evidence>